<dbReference type="NCBIfam" id="NF004790">
    <property type="entry name" value="PRK06136.1"/>
    <property type="match status" value="1"/>
</dbReference>
<keyword evidence="2 6" id="KW-0489">Methyltransferase</keyword>
<dbReference type="InterPro" id="IPR014777">
    <property type="entry name" value="4pyrrole_Mease_sub1"/>
</dbReference>
<evidence type="ECO:0000256" key="5">
    <source>
        <dbReference type="ARBA" id="ARBA00023244"/>
    </source>
</evidence>
<dbReference type="InterPro" id="IPR036108">
    <property type="entry name" value="4pyrrol_syn_uPrphyn_synt_sf"/>
</dbReference>
<name>A0A6N3DTW6_9FIRM</name>
<organism evidence="9">
    <name type="scientific">Thomasclavelia ramosa</name>
    <dbReference type="NCBI Taxonomy" id="1547"/>
    <lineage>
        <taxon>Bacteria</taxon>
        <taxon>Bacillati</taxon>
        <taxon>Bacillota</taxon>
        <taxon>Erysipelotrichia</taxon>
        <taxon>Erysipelotrichales</taxon>
        <taxon>Coprobacillaceae</taxon>
        <taxon>Thomasclavelia</taxon>
    </lineage>
</organism>
<dbReference type="InterPro" id="IPR050161">
    <property type="entry name" value="Siro_Cobalamin_biosynth"/>
</dbReference>
<feature type="domain" description="Tetrapyrrole biosynthesis uroporphyrinogen III synthase" evidence="8">
    <location>
        <begin position="274"/>
        <end position="468"/>
    </location>
</feature>
<gene>
    <name evidence="9" type="primary">nasF</name>
    <name evidence="9" type="ORF">CRLFYP8_00322</name>
</gene>
<keyword evidence="3 6" id="KW-0808">Transferase</keyword>
<dbReference type="Pfam" id="PF02602">
    <property type="entry name" value="HEM4"/>
    <property type="match status" value="1"/>
</dbReference>
<reference evidence="9" key="1">
    <citation type="submission" date="2019-11" db="EMBL/GenBank/DDBJ databases">
        <authorList>
            <person name="Feng L."/>
        </authorList>
    </citation>
    <scope>NUCLEOTIDE SEQUENCE</scope>
    <source>
        <strain evidence="9">CramosumLFYP8</strain>
    </source>
</reference>
<dbReference type="PANTHER" id="PTHR45790">
    <property type="entry name" value="SIROHEME SYNTHASE-RELATED"/>
    <property type="match status" value="1"/>
</dbReference>
<dbReference type="InterPro" id="IPR006366">
    <property type="entry name" value="CobA/CysG_C"/>
</dbReference>
<dbReference type="RefSeq" id="WP_029481982.1">
    <property type="nucleotide sequence ID" value="NZ_CACRTL010000034.1"/>
</dbReference>
<protein>
    <recommendedName>
        <fullName evidence="1">uroporphyrinogen-III C-methyltransferase</fullName>
        <ecNumber evidence="1">2.1.1.107</ecNumber>
    </recommendedName>
</protein>
<dbReference type="InterPro" id="IPR035996">
    <property type="entry name" value="4pyrrol_Methylase_sf"/>
</dbReference>
<dbReference type="EC" id="2.1.1.107" evidence="1"/>
<dbReference type="GO" id="GO:0004852">
    <property type="term" value="F:uroporphyrinogen-III synthase activity"/>
    <property type="evidence" value="ECO:0007669"/>
    <property type="project" value="InterPro"/>
</dbReference>
<dbReference type="GO" id="GO:0019354">
    <property type="term" value="P:siroheme biosynthetic process"/>
    <property type="evidence" value="ECO:0007669"/>
    <property type="project" value="InterPro"/>
</dbReference>
<comment type="similarity">
    <text evidence="6">Belongs to the precorrin methyltransferase family.</text>
</comment>
<dbReference type="FunFam" id="3.40.1010.10:FF:000001">
    <property type="entry name" value="Siroheme synthase"/>
    <property type="match status" value="1"/>
</dbReference>
<dbReference type="PROSITE" id="PS00840">
    <property type="entry name" value="SUMT_2"/>
    <property type="match status" value="1"/>
</dbReference>
<dbReference type="SUPFAM" id="SSF53790">
    <property type="entry name" value="Tetrapyrrole methylase"/>
    <property type="match status" value="1"/>
</dbReference>
<dbReference type="PANTHER" id="PTHR45790:SF3">
    <property type="entry name" value="S-ADENOSYL-L-METHIONINE-DEPENDENT UROPORPHYRINOGEN III METHYLTRANSFERASE, CHLOROPLASTIC"/>
    <property type="match status" value="1"/>
</dbReference>
<evidence type="ECO:0000256" key="1">
    <source>
        <dbReference type="ARBA" id="ARBA00012162"/>
    </source>
</evidence>
<dbReference type="GO" id="GO:0004851">
    <property type="term" value="F:uroporphyrin-III C-methyltransferase activity"/>
    <property type="evidence" value="ECO:0007669"/>
    <property type="project" value="UniProtKB-EC"/>
</dbReference>
<dbReference type="CDD" id="cd11642">
    <property type="entry name" value="SUMT"/>
    <property type="match status" value="1"/>
</dbReference>
<accession>A0A6N3DTW6</accession>
<dbReference type="InterPro" id="IPR014776">
    <property type="entry name" value="4pyrrole_Mease_sub2"/>
</dbReference>
<dbReference type="AlphaFoldDB" id="A0A6N3DTW6"/>
<keyword evidence="4" id="KW-0949">S-adenosyl-L-methionine</keyword>
<dbReference type="InterPro" id="IPR000878">
    <property type="entry name" value="4pyrrol_Mease"/>
</dbReference>
<dbReference type="CDD" id="cd06578">
    <property type="entry name" value="HemD"/>
    <property type="match status" value="1"/>
</dbReference>
<dbReference type="Gene3D" id="3.40.1010.10">
    <property type="entry name" value="Cobalt-precorrin-4 Transmethylase, Domain 1"/>
    <property type="match status" value="1"/>
</dbReference>
<dbReference type="Pfam" id="PF00590">
    <property type="entry name" value="TP_methylase"/>
    <property type="match status" value="1"/>
</dbReference>
<evidence type="ECO:0000256" key="3">
    <source>
        <dbReference type="ARBA" id="ARBA00022679"/>
    </source>
</evidence>
<evidence type="ECO:0000256" key="4">
    <source>
        <dbReference type="ARBA" id="ARBA00022691"/>
    </source>
</evidence>
<dbReference type="SUPFAM" id="SSF69618">
    <property type="entry name" value="HemD-like"/>
    <property type="match status" value="1"/>
</dbReference>
<dbReference type="Gene3D" id="3.40.50.10090">
    <property type="match status" value="2"/>
</dbReference>
<dbReference type="InterPro" id="IPR003043">
    <property type="entry name" value="Uropor_MeTrfase_CS"/>
</dbReference>
<evidence type="ECO:0000313" key="9">
    <source>
        <dbReference type="EMBL" id="VYU31762.1"/>
    </source>
</evidence>
<evidence type="ECO:0000256" key="6">
    <source>
        <dbReference type="RuleBase" id="RU003960"/>
    </source>
</evidence>
<evidence type="ECO:0000256" key="2">
    <source>
        <dbReference type="ARBA" id="ARBA00022603"/>
    </source>
</evidence>
<evidence type="ECO:0000259" key="8">
    <source>
        <dbReference type="Pfam" id="PF02602"/>
    </source>
</evidence>
<dbReference type="InterPro" id="IPR003754">
    <property type="entry name" value="4pyrrol_synth_uPrphyn_synth"/>
</dbReference>
<dbReference type="GO" id="GO:0032259">
    <property type="term" value="P:methylation"/>
    <property type="evidence" value="ECO:0007669"/>
    <property type="project" value="UniProtKB-KW"/>
</dbReference>
<sequence length="478" mass="53907">MNGRVYLVGGGPGAIDLYTVKALECIKSADCIIYDRLIDPAILNYCKETCEKIYVGKASNNHTLAQDNINLLLIEKARQYAQVVRLKGGDVYVFGRGGEEALALFKAGIDFEVVPGLTSAVAGLCYAGIPITHRGVSSGFMVVTAHHKNNQAYEWDYQQFLDDSLTYIFMMGQQKLEQIVTNLLVAGKDKTTPIALISNATRTEQRSIYGTLENIIDKFKDSCLCSPMLIVVGAVVALHHELDFFQRKILLNKKILVACVSDQELPISKYFKEQGAAVKQVQLGKINYLNFQQKLDLNHKLIVFTSQNGIRGFFNYLKMQRVDHRSLTTVRFACIGEKTANLLQLYGYYSDLISPKANSEDFNNYLKNKRMDSEEMIIVRAKEHSKIKKRAEDHELIVYENKELIIVEEESYHLACFTCASSVERLAKYPSTFKIALSIGPMTTQALKKYYPHVKIIEAKDNSYEGMIAIIKENINVL</sequence>
<dbReference type="FunFam" id="3.30.950.10:FF:000001">
    <property type="entry name" value="Siroheme synthase"/>
    <property type="match status" value="1"/>
</dbReference>
<keyword evidence="5" id="KW-0627">Porphyrin biosynthesis</keyword>
<proteinExistence type="inferred from homology"/>
<evidence type="ECO:0000259" key="7">
    <source>
        <dbReference type="Pfam" id="PF00590"/>
    </source>
</evidence>
<dbReference type="EMBL" id="CACRTL010000034">
    <property type="protein sequence ID" value="VYU31762.1"/>
    <property type="molecule type" value="Genomic_DNA"/>
</dbReference>
<dbReference type="Gene3D" id="3.30.950.10">
    <property type="entry name" value="Methyltransferase, Cobalt-precorrin-4 Transmethylase, Domain 2"/>
    <property type="match status" value="1"/>
</dbReference>
<dbReference type="NCBIfam" id="TIGR01469">
    <property type="entry name" value="cobA_cysG_Cterm"/>
    <property type="match status" value="1"/>
</dbReference>
<feature type="domain" description="Tetrapyrrole methylase" evidence="7">
    <location>
        <begin position="4"/>
        <end position="215"/>
    </location>
</feature>